<dbReference type="InParanoid" id="S8FJT1"/>
<keyword evidence="2" id="KW-1185">Reference proteome</keyword>
<dbReference type="GO" id="GO:0008757">
    <property type="term" value="F:S-adenosylmethionine-dependent methyltransferase activity"/>
    <property type="evidence" value="ECO:0007669"/>
    <property type="project" value="UniProtKB-ARBA"/>
</dbReference>
<organism evidence="1 2">
    <name type="scientific">Fomitopsis schrenkii</name>
    <name type="common">Brown rot fungus</name>
    <dbReference type="NCBI Taxonomy" id="2126942"/>
    <lineage>
        <taxon>Eukaryota</taxon>
        <taxon>Fungi</taxon>
        <taxon>Dikarya</taxon>
        <taxon>Basidiomycota</taxon>
        <taxon>Agaricomycotina</taxon>
        <taxon>Agaricomycetes</taxon>
        <taxon>Polyporales</taxon>
        <taxon>Fomitopsis</taxon>
    </lineage>
</organism>
<dbReference type="OrthoDB" id="413520at2759"/>
<dbReference type="PANTHER" id="PTHR14614">
    <property type="entry name" value="HEPATOCELLULAR CARCINOMA-ASSOCIATED ANTIGEN"/>
    <property type="match status" value="1"/>
</dbReference>
<dbReference type="EMBL" id="KE504140">
    <property type="protein sequence ID" value="EPT01661.1"/>
    <property type="molecule type" value="Genomic_DNA"/>
</dbReference>
<dbReference type="SUPFAM" id="SSF53335">
    <property type="entry name" value="S-adenosyl-L-methionine-dependent methyltransferases"/>
    <property type="match status" value="1"/>
</dbReference>
<dbReference type="Proteomes" id="UP000015241">
    <property type="component" value="Unassembled WGS sequence"/>
</dbReference>
<reference evidence="1 2" key="1">
    <citation type="journal article" date="2012" name="Science">
        <title>The Paleozoic origin of enzymatic lignin decomposition reconstructed from 31 fungal genomes.</title>
        <authorList>
            <person name="Floudas D."/>
            <person name="Binder M."/>
            <person name="Riley R."/>
            <person name="Barry K."/>
            <person name="Blanchette R.A."/>
            <person name="Henrissat B."/>
            <person name="Martinez A.T."/>
            <person name="Otillar R."/>
            <person name="Spatafora J.W."/>
            <person name="Yadav J.S."/>
            <person name="Aerts A."/>
            <person name="Benoit I."/>
            <person name="Boyd A."/>
            <person name="Carlson A."/>
            <person name="Copeland A."/>
            <person name="Coutinho P.M."/>
            <person name="de Vries R.P."/>
            <person name="Ferreira P."/>
            <person name="Findley K."/>
            <person name="Foster B."/>
            <person name="Gaskell J."/>
            <person name="Glotzer D."/>
            <person name="Gorecki P."/>
            <person name="Heitman J."/>
            <person name="Hesse C."/>
            <person name="Hori C."/>
            <person name="Igarashi K."/>
            <person name="Jurgens J.A."/>
            <person name="Kallen N."/>
            <person name="Kersten P."/>
            <person name="Kohler A."/>
            <person name="Kuees U."/>
            <person name="Kumar T.K.A."/>
            <person name="Kuo A."/>
            <person name="LaButti K."/>
            <person name="Larrondo L.F."/>
            <person name="Lindquist E."/>
            <person name="Ling A."/>
            <person name="Lombard V."/>
            <person name="Lucas S."/>
            <person name="Lundell T."/>
            <person name="Martin R."/>
            <person name="McLaughlin D.J."/>
            <person name="Morgenstern I."/>
            <person name="Morin E."/>
            <person name="Murat C."/>
            <person name="Nagy L.G."/>
            <person name="Nolan M."/>
            <person name="Ohm R.A."/>
            <person name="Patyshakuliyeva A."/>
            <person name="Rokas A."/>
            <person name="Ruiz-Duenas F.J."/>
            <person name="Sabat G."/>
            <person name="Salamov A."/>
            <person name="Samejima M."/>
            <person name="Schmutz J."/>
            <person name="Slot J.C."/>
            <person name="St John F."/>
            <person name="Stenlid J."/>
            <person name="Sun H."/>
            <person name="Sun S."/>
            <person name="Syed K."/>
            <person name="Tsang A."/>
            <person name="Wiebenga A."/>
            <person name="Young D."/>
            <person name="Pisabarro A."/>
            <person name="Eastwood D.C."/>
            <person name="Martin F."/>
            <person name="Cullen D."/>
            <person name="Grigoriev I.V."/>
            <person name="Hibbett D.S."/>
        </authorList>
    </citation>
    <scope>NUCLEOTIDE SEQUENCE</scope>
    <source>
        <strain evidence="2">FP-58527</strain>
    </source>
</reference>
<evidence type="ECO:0000313" key="1">
    <source>
        <dbReference type="EMBL" id="EPT01661.1"/>
    </source>
</evidence>
<name>S8FJT1_FOMSC</name>
<evidence type="ECO:0000313" key="2">
    <source>
        <dbReference type="Proteomes" id="UP000015241"/>
    </source>
</evidence>
<dbReference type="Pfam" id="PF10294">
    <property type="entry name" value="Methyltransf_16"/>
    <property type="match status" value="1"/>
</dbReference>
<dbReference type="HOGENOM" id="CLU_039535_0_0_1"/>
<dbReference type="InterPro" id="IPR029063">
    <property type="entry name" value="SAM-dependent_MTases_sf"/>
</dbReference>
<dbReference type="InterPro" id="IPR019410">
    <property type="entry name" value="Methyltransf_16"/>
</dbReference>
<dbReference type="GO" id="GO:0005829">
    <property type="term" value="C:cytosol"/>
    <property type="evidence" value="ECO:0007669"/>
    <property type="project" value="TreeGrafter"/>
</dbReference>
<dbReference type="STRING" id="743788.S8FJT1"/>
<proteinExistence type="predicted"/>
<dbReference type="GO" id="GO:0032991">
    <property type="term" value="C:protein-containing complex"/>
    <property type="evidence" value="ECO:0007669"/>
    <property type="project" value="TreeGrafter"/>
</dbReference>
<dbReference type="CDD" id="cd02440">
    <property type="entry name" value="AdoMet_MTases"/>
    <property type="match status" value="1"/>
</dbReference>
<accession>S8FJT1</accession>
<sequence length="324" mass="35609">MAPTDPNFPAGLDIQASVSHGRDELEDRFGEKAQTQAIETYGIAGRVWEASYTMLAYLDSSQSAVHLEKFEFDPPPFTEILRDPHHAPADNDGLAILELGSGTGLIAARIASYLRDGRDVVVATDLPEVCELLKKNLLDYSAVKVHPLSWGSNQEGLAIASTLGLGSACHLTHIICSDLVYFPFLLAPLLRTLLHLTSEPIVTTTETQPTVIISYKIRSLAKETPFWAAFGLWFAFAPVLARRGMPSGAEPHSEEPPWERFVPATGQDDSFVFVAQRRPESKTWDIPEIDDDLLGGVGAWGNQDRKSDDTFETMLLMSLDAIDD</sequence>
<gene>
    <name evidence="1" type="ORF">FOMPIDRAFT_1119905</name>
</gene>
<dbReference type="AlphaFoldDB" id="S8FJT1"/>
<dbReference type="Gene3D" id="3.40.50.150">
    <property type="entry name" value="Vaccinia Virus protein VP39"/>
    <property type="match status" value="1"/>
</dbReference>
<protein>
    <submittedName>
        <fullName evidence="1">Uncharacterized protein</fullName>
    </submittedName>
</protein>
<dbReference type="eggNOG" id="KOG2793">
    <property type="taxonomic scope" value="Eukaryota"/>
</dbReference>
<dbReference type="PANTHER" id="PTHR14614:SF161">
    <property type="match status" value="1"/>
</dbReference>